<feature type="domain" description="4'-phosphopantetheinyl transferase" evidence="9">
    <location>
        <begin position="4"/>
        <end position="99"/>
    </location>
</feature>
<comment type="subcellular location">
    <subcellularLocation>
        <location evidence="8">Cytoplasm</location>
    </subcellularLocation>
</comment>
<evidence type="ECO:0000256" key="6">
    <source>
        <dbReference type="ARBA" id="ARBA00023098"/>
    </source>
</evidence>
<keyword evidence="2 8" id="KW-0808">Transferase</keyword>
<dbReference type="Gene3D" id="3.90.470.20">
    <property type="entry name" value="4'-phosphopantetheinyl transferase domain"/>
    <property type="match status" value="1"/>
</dbReference>
<comment type="caution">
    <text evidence="10">The sequence shown here is derived from an EMBL/GenBank/DDBJ whole genome shotgun (WGS) entry which is preliminary data.</text>
</comment>
<evidence type="ECO:0000256" key="7">
    <source>
        <dbReference type="ARBA" id="ARBA00023160"/>
    </source>
</evidence>
<feature type="binding site" evidence="8">
    <location>
        <position position="60"/>
    </location>
    <ligand>
        <name>Mg(2+)</name>
        <dbReference type="ChEBI" id="CHEBI:18420"/>
    </ligand>
</feature>
<evidence type="ECO:0000256" key="8">
    <source>
        <dbReference type="HAMAP-Rule" id="MF_00101"/>
    </source>
</evidence>
<comment type="similarity">
    <text evidence="8">Belongs to the P-Pant transferase superfamily. AcpS family.</text>
</comment>
<proteinExistence type="inferred from homology"/>
<dbReference type="EC" id="2.7.8.7" evidence="8"/>
<organism evidence="10 11">
    <name type="scientific">Paenibacillus mendelii</name>
    <dbReference type="NCBI Taxonomy" id="206163"/>
    <lineage>
        <taxon>Bacteria</taxon>
        <taxon>Bacillati</taxon>
        <taxon>Bacillota</taxon>
        <taxon>Bacilli</taxon>
        <taxon>Bacillales</taxon>
        <taxon>Paenibacillaceae</taxon>
        <taxon>Paenibacillus</taxon>
    </lineage>
</organism>
<comment type="cofactor">
    <cofactor evidence="8">
        <name>Mg(2+)</name>
        <dbReference type="ChEBI" id="CHEBI:18420"/>
    </cofactor>
</comment>
<evidence type="ECO:0000256" key="4">
    <source>
        <dbReference type="ARBA" id="ARBA00022832"/>
    </source>
</evidence>
<evidence type="ECO:0000313" key="10">
    <source>
        <dbReference type="EMBL" id="MFC0392209.1"/>
    </source>
</evidence>
<gene>
    <name evidence="8 10" type="primary">acpS</name>
    <name evidence="10" type="ORF">ACFFJ8_12630</name>
</gene>
<dbReference type="GO" id="GO:0008897">
    <property type="term" value="F:holo-[acyl-carrier-protein] synthase activity"/>
    <property type="evidence" value="ECO:0007669"/>
    <property type="project" value="UniProtKB-EC"/>
</dbReference>
<dbReference type="InterPro" id="IPR002582">
    <property type="entry name" value="ACPS"/>
</dbReference>
<keyword evidence="6 8" id="KW-0443">Lipid metabolism</keyword>
<dbReference type="Pfam" id="PF01648">
    <property type="entry name" value="ACPS"/>
    <property type="match status" value="1"/>
</dbReference>
<dbReference type="HAMAP" id="MF_00101">
    <property type="entry name" value="AcpS"/>
    <property type="match status" value="1"/>
</dbReference>
<dbReference type="InterPro" id="IPR008278">
    <property type="entry name" value="4-PPantetheinyl_Trfase_dom"/>
</dbReference>
<keyword evidence="3 8" id="KW-0479">Metal-binding</keyword>
<keyword evidence="11" id="KW-1185">Reference proteome</keyword>
<comment type="function">
    <text evidence="8">Transfers the 4'-phosphopantetheine moiety from coenzyme A to a Ser of acyl-carrier-protein.</text>
</comment>
<keyword evidence="7 8" id="KW-0275">Fatty acid biosynthesis</keyword>
<keyword evidence="4 8" id="KW-0276">Fatty acid metabolism</keyword>
<evidence type="ECO:0000256" key="5">
    <source>
        <dbReference type="ARBA" id="ARBA00022842"/>
    </source>
</evidence>
<dbReference type="SUPFAM" id="SSF56214">
    <property type="entry name" value="4'-phosphopantetheinyl transferase"/>
    <property type="match status" value="1"/>
</dbReference>
<dbReference type="RefSeq" id="WP_204819321.1">
    <property type="nucleotide sequence ID" value="NZ_JANHOF010000003.1"/>
</dbReference>
<dbReference type="Proteomes" id="UP001589818">
    <property type="component" value="Unassembled WGS sequence"/>
</dbReference>
<keyword evidence="5 8" id="KW-0460">Magnesium</keyword>
<sequence length="132" mass="14056">MILGIGHDITSLRRIETLLQGETGERFSARILTESERAAASELRGGRLAEYVAGRFASKEAVSKALGCGIGATLGFHDIVIGRSPLGKPQCKLSGEAWDRLGLIAEQTVVHVTITHDSSLASAFVVVERVQA</sequence>
<evidence type="ECO:0000256" key="2">
    <source>
        <dbReference type="ARBA" id="ARBA00022679"/>
    </source>
</evidence>
<dbReference type="NCBIfam" id="TIGR00556">
    <property type="entry name" value="pantethn_trn"/>
    <property type="match status" value="1"/>
</dbReference>
<name>A0ABV6J8J0_9BACL</name>
<dbReference type="InterPro" id="IPR037143">
    <property type="entry name" value="4-PPantetheinyl_Trfase_dom_sf"/>
</dbReference>
<reference evidence="10 11" key="1">
    <citation type="submission" date="2024-09" db="EMBL/GenBank/DDBJ databases">
        <authorList>
            <person name="Sun Q."/>
            <person name="Mori K."/>
        </authorList>
    </citation>
    <scope>NUCLEOTIDE SEQUENCE [LARGE SCALE GENOMIC DNA]</scope>
    <source>
        <strain evidence="10 11">CCM 4839</strain>
    </source>
</reference>
<keyword evidence="1 8" id="KW-0444">Lipid biosynthesis</keyword>
<accession>A0ABV6J8J0</accession>
<dbReference type="NCBIfam" id="TIGR00516">
    <property type="entry name" value="acpS"/>
    <property type="match status" value="1"/>
</dbReference>
<protein>
    <recommendedName>
        <fullName evidence="8">Holo-[acyl-carrier-protein] synthase</fullName>
        <shortName evidence="8">Holo-ACP synthase</shortName>
        <ecNumber evidence="8">2.7.8.7</ecNumber>
    </recommendedName>
    <alternativeName>
        <fullName evidence="8">4'-phosphopantetheinyl transferase AcpS</fullName>
    </alternativeName>
</protein>
<comment type="catalytic activity">
    <reaction evidence="8">
        <text>apo-[ACP] + CoA = holo-[ACP] + adenosine 3',5'-bisphosphate + H(+)</text>
        <dbReference type="Rhea" id="RHEA:12068"/>
        <dbReference type="Rhea" id="RHEA-COMP:9685"/>
        <dbReference type="Rhea" id="RHEA-COMP:9690"/>
        <dbReference type="ChEBI" id="CHEBI:15378"/>
        <dbReference type="ChEBI" id="CHEBI:29999"/>
        <dbReference type="ChEBI" id="CHEBI:57287"/>
        <dbReference type="ChEBI" id="CHEBI:58343"/>
        <dbReference type="ChEBI" id="CHEBI:64479"/>
        <dbReference type="EC" id="2.7.8.7"/>
    </reaction>
</comment>
<evidence type="ECO:0000256" key="1">
    <source>
        <dbReference type="ARBA" id="ARBA00022516"/>
    </source>
</evidence>
<evidence type="ECO:0000256" key="3">
    <source>
        <dbReference type="ARBA" id="ARBA00022723"/>
    </source>
</evidence>
<evidence type="ECO:0000313" key="11">
    <source>
        <dbReference type="Proteomes" id="UP001589818"/>
    </source>
</evidence>
<feature type="binding site" evidence="8">
    <location>
        <position position="8"/>
    </location>
    <ligand>
        <name>Mg(2+)</name>
        <dbReference type="ChEBI" id="CHEBI:18420"/>
    </ligand>
</feature>
<dbReference type="InterPro" id="IPR004568">
    <property type="entry name" value="Ppantetheine-prot_Trfase_dom"/>
</dbReference>
<keyword evidence="8" id="KW-0963">Cytoplasm</keyword>
<dbReference type="EMBL" id="JBHLVF010000017">
    <property type="protein sequence ID" value="MFC0392209.1"/>
    <property type="molecule type" value="Genomic_DNA"/>
</dbReference>
<evidence type="ECO:0000259" key="9">
    <source>
        <dbReference type="Pfam" id="PF01648"/>
    </source>
</evidence>